<evidence type="ECO:0000313" key="1">
    <source>
        <dbReference type="EMBL" id="GJE96046.1"/>
    </source>
</evidence>
<proteinExistence type="predicted"/>
<organism evidence="1 2">
    <name type="scientific">Phanerochaete sordida</name>
    <dbReference type="NCBI Taxonomy" id="48140"/>
    <lineage>
        <taxon>Eukaryota</taxon>
        <taxon>Fungi</taxon>
        <taxon>Dikarya</taxon>
        <taxon>Basidiomycota</taxon>
        <taxon>Agaricomycotina</taxon>
        <taxon>Agaricomycetes</taxon>
        <taxon>Polyporales</taxon>
        <taxon>Phanerochaetaceae</taxon>
        <taxon>Phanerochaete</taxon>
    </lineage>
</organism>
<name>A0A9P3GJQ8_9APHY</name>
<protein>
    <submittedName>
        <fullName evidence="1">Uncharacterized protein</fullName>
    </submittedName>
</protein>
<accession>A0A9P3GJQ8</accession>
<reference evidence="1 2" key="1">
    <citation type="submission" date="2021-08" db="EMBL/GenBank/DDBJ databases">
        <title>Draft Genome Sequence of Phanerochaete sordida strain YK-624.</title>
        <authorList>
            <person name="Mori T."/>
            <person name="Dohra H."/>
            <person name="Suzuki T."/>
            <person name="Kawagishi H."/>
            <person name="Hirai H."/>
        </authorList>
    </citation>
    <scope>NUCLEOTIDE SEQUENCE [LARGE SCALE GENOMIC DNA]</scope>
    <source>
        <strain evidence="1 2">YK-624</strain>
    </source>
</reference>
<sequence>MSYTAQIDTPGLIRHDRGDERSPLYTQYPTTILLYILIIVDEASLASRIQLGTFPSPMAHCSEQIFVQPSQTPSATSVVEQISALSAITEVTSANRSSRKQPPCMPRHLGTCV</sequence>
<gene>
    <name evidence="1" type="ORF">PsYK624_122390</name>
</gene>
<keyword evidence="2" id="KW-1185">Reference proteome</keyword>
<dbReference type="AlphaFoldDB" id="A0A9P3GJQ8"/>
<evidence type="ECO:0000313" key="2">
    <source>
        <dbReference type="Proteomes" id="UP000703269"/>
    </source>
</evidence>
<dbReference type="Proteomes" id="UP000703269">
    <property type="component" value="Unassembled WGS sequence"/>
</dbReference>
<dbReference type="EMBL" id="BPQB01000055">
    <property type="protein sequence ID" value="GJE96046.1"/>
    <property type="molecule type" value="Genomic_DNA"/>
</dbReference>
<comment type="caution">
    <text evidence="1">The sequence shown here is derived from an EMBL/GenBank/DDBJ whole genome shotgun (WGS) entry which is preliminary data.</text>
</comment>